<dbReference type="Pfam" id="PF04240">
    <property type="entry name" value="Caroten_synth"/>
    <property type="match status" value="1"/>
</dbReference>
<dbReference type="KEGG" id="naj:B1756_18795"/>
<organism evidence="2 3">
    <name type="scientific">Natrarchaeobaculum aegyptiacum</name>
    <dbReference type="NCBI Taxonomy" id="745377"/>
    <lineage>
        <taxon>Archaea</taxon>
        <taxon>Methanobacteriati</taxon>
        <taxon>Methanobacteriota</taxon>
        <taxon>Stenosarchaea group</taxon>
        <taxon>Halobacteria</taxon>
        <taxon>Halobacteriales</taxon>
        <taxon>Natrialbaceae</taxon>
        <taxon>Natrarchaeobaculum</taxon>
    </lineage>
</organism>
<feature type="transmembrane region" description="Helical" evidence="1">
    <location>
        <begin position="21"/>
        <end position="43"/>
    </location>
</feature>
<dbReference type="InterPro" id="IPR017823">
    <property type="entry name" value="CruF"/>
</dbReference>
<name>A0A2Z2HZU2_9EURY</name>
<dbReference type="Proteomes" id="UP000250088">
    <property type="component" value="Chromosome"/>
</dbReference>
<keyword evidence="3" id="KW-1185">Reference proteome</keyword>
<feature type="transmembrane region" description="Helical" evidence="1">
    <location>
        <begin position="83"/>
        <end position="105"/>
    </location>
</feature>
<dbReference type="RefSeq" id="WP_086889936.1">
    <property type="nucleotide sequence ID" value="NZ_CP019893.1"/>
</dbReference>
<feature type="transmembrane region" description="Helical" evidence="1">
    <location>
        <begin position="236"/>
        <end position="266"/>
    </location>
</feature>
<protein>
    <submittedName>
        <fullName evidence="2">Carotene biosynthesis protein</fullName>
    </submittedName>
</protein>
<feature type="transmembrane region" description="Helical" evidence="1">
    <location>
        <begin position="55"/>
        <end position="76"/>
    </location>
</feature>
<feature type="transmembrane region" description="Helical" evidence="1">
    <location>
        <begin position="158"/>
        <end position="178"/>
    </location>
</feature>
<dbReference type="AlphaFoldDB" id="A0A2Z2HZU2"/>
<dbReference type="PANTHER" id="PTHR39419">
    <property type="entry name" value="SLL0814 PROTEIN"/>
    <property type="match status" value="1"/>
</dbReference>
<dbReference type="GeneID" id="32896166"/>
<evidence type="ECO:0000313" key="3">
    <source>
        <dbReference type="Proteomes" id="UP000250088"/>
    </source>
</evidence>
<reference evidence="3" key="1">
    <citation type="submission" date="2017-02" db="EMBL/GenBank/DDBJ databases">
        <title>Natronthermophilus aegyptiacus gen. nov.,sp. nov., an aerobic, extremely halophilic alkalithermophilic archaeon isolated from the athalassohaline Wadi An Natrun, Egypt.</title>
        <authorList>
            <person name="Zhao B."/>
        </authorList>
    </citation>
    <scope>NUCLEOTIDE SEQUENCE [LARGE SCALE GENOMIC DNA]</scope>
    <source>
        <strain evidence="3">JW/NM-HA 15</strain>
    </source>
</reference>
<proteinExistence type="predicted"/>
<evidence type="ECO:0000313" key="2">
    <source>
        <dbReference type="EMBL" id="ARS91567.1"/>
    </source>
</evidence>
<gene>
    <name evidence="2" type="ORF">B1756_18795</name>
</gene>
<dbReference type="NCBIfam" id="NF041333">
    <property type="entry name" value="CruF_Halo"/>
    <property type="match status" value="1"/>
</dbReference>
<keyword evidence="1" id="KW-0812">Transmembrane</keyword>
<dbReference type="OrthoDB" id="107798at2157"/>
<keyword evidence="1" id="KW-1133">Transmembrane helix</keyword>
<dbReference type="NCBIfam" id="TIGR03460">
    <property type="entry name" value="crt_membr_arch"/>
    <property type="match status" value="1"/>
</dbReference>
<dbReference type="PANTHER" id="PTHR39419:SF1">
    <property type="entry name" value="SLL0814 PROTEIN"/>
    <property type="match status" value="1"/>
</dbReference>
<sequence>MTPRPRNRIDRRRLEARLDRLIFDNRITIAITFPLVGVLLLVSGQVGLLPEWLAFNPYLMVAAVTVMALPLIGGLVPLVDRRVAAGLVVLVVFTWAIELTGVHTGYPYGEFQYERPLGPMLLDSIPLFLPVFYFPILLNSYLLATLFLGRRSSLWHQYLLTLTIVITMDLVLDPGAVALEFWGWTDGGSYYDVPVQNYVGWLLSGSAAVFVLTVSLDHDAVVDRLEECDYFLDDLISFGIFWGLVNAYFLNLVPFAIAVVLLATLFRVDWFDFAGLGTGGPGRHSREG</sequence>
<accession>A0A2Z2HZU2</accession>
<feature type="transmembrane region" description="Helical" evidence="1">
    <location>
        <begin position="125"/>
        <end position="146"/>
    </location>
</feature>
<dbReference type="InterPro" id="IPR007354">
    <property type="entry name" value="CruF-like"/>
</dbReference>
<evidence type="ECO:0000256" key="1">
    <source>
        <dbReference type="SAM" id="Phobius"/>
    </source>
</evidence>
<dbReference type="EMBL" id="CP019893">
    <property type="protein sequence ID" value="ARS91567.1"/>
    <property type="molecule type" value="Genomic_DNA"/>
</dbReference>
<keyword evidence="1" id="KW-0472">Membrane</keyword>
<dbReference type="InterPro" id="IPR053540">
    <property type="entry name" value="BABR_hydratase"/>
</dbReference>